<protein>
    <recommendedName>
        <fullName evidence="8">Peptidase S1 domain-containing protein</fullName>
    </recommendedName>
</protein>
<feature type="region of interest" description="Disordered" evidence="6">
    <location>
        <begin position="501"/>
        <end position="703"/>
    </location>
</feature>
<dbReference type="Gene3D" id="2.40.10.10">
    <property type="entry name" value="Trypsin-like serine proteases"/>
    <property type="match status" value="3"/>
</dbReference>
<dbReference type="PRINTS" id="PR00722">
    <property type="entry name" value="CHYMOTRYPSIN"/>
</dbReference>
<dbReference type="EMBL" id="OC320982">
    <property type="protein sequence ID" value="CAD7409190.1"/>
    <property type="molecule type" value="Genomic_DNA"/>
</dbReference>
<dbReference type="FunFam" id="2.40.10.10:FF:000028">
    <property type="entry name" value="Serine protease easter"/>
    <property type="match status" value="1"/>
</dbReference>
<keyword evidence="5" id="KW-0720">Serine protease</keyword>
<keyword evidence="1" id="KW-0732">Signal</keyword>
<name>A0A7R9D6Y2_TIMCR</name>
<dbReference type="InterPro" id="IPR033116">
    <property type="entry name" value="TRYPSIN_SER"/>
</dbReference>
<feature type="compositionally biased region" description="Basic and acidic residues" evidence="6">
    <location>
        <begin position="166"/>
        <end position="186"/>
    </location>
</feature>
<evidence type="ECO:0000256" key="7">
    <source>
        <dbReference type="SAM" id="Phobius"/>
    </source>
</evidence>
<dbReference type="InterPro" id="IPR018114">
    <property type="entry name" value="TRYPSIN_HIS"/>
</dbReference>
<feature type="compositionally biased region" description="Basic and acidic residues" evidence="6">
    <location>
        <begin position="577"/>
        <end position="590"/>
    </location>
</feature>
<evidence type="ECO:0000256" key="2">
    <source>
        <dbReference type="ARBA" id="ARBA00023157"/>
    </source>
</evidence>
<evidence type="ECO:0000256" key="1">
    <source>
        <dbReference type="ARBA" id="ARBA00022729"/>
    </source>
</evidence>
<organism evidence="9">
    <name type="scientific">Timema cristinae</name>
    <name type="common">Walking stick</name>
    <dbReference type="NCBI Taxonomy" id="61476"/>
    <lineage>
        <taxon>Eukaryota</taxon>
        <taxon>Metazoa</taxon>
        <taxon>Ecdysozoa</taxon>
        <taxon>Arthropoda</taxon>
        <taxon>Hexapoda</taxon>
        <taxon>Insecta</taxon>
        <taxon>Pterygota</taxon>
        <taxon>Neoptera</taxon>
        <taxon>Polyneoptera</taxon>
        <taxon>Phasmatodea</taxon>
        <taxon>Timematodea</taxon>
        <taxon>Timematoidea</taxon>
        <taxon>Timematidae</taxon>
        <taxon>Timema</taxon>
    </lineage>
</organism>
<gene>
    <name evidence="9" type="ORF">TCEB3V08_LOCUS9914</name>
</gene>
<dbReference type="InterPro" id="IPR001314">
    <property type="entry name" value="Peptidase_S1A"/>
</dbReference>
<keyword evidence="7" id="KW-0812">Transmembrane</keyword>
<dbReference type="GO" id="GO:0006508">
    <property type="term" value="P:proteolysis"/>
    <property type="evidence" value="ECO:0007669"/>
    <property type="project" value="UniProtKB-KW"/>
</dbReference>
<dbReference type="PANTHER" id="PTHR24258">
    <property type="entry name" value="SERINE PROTEASE-RELATED"/>
    <property type="match status" value="1"/>
</dbReference>
<evidence type="ECO:0000256" key="3">
    <source>
        <dbReference type="ARBA" id="ARBA00023180"/>
    </source>
</evidence>
<dbReference type="InterPro" id="IPR043504">
    <property type="entry name" value="Peptidase_S1_PA_chymotrypsin"/>
</dbReference>
<evidence type="ECO:0000259" key="8">
    <source>
        <dbReference type="PROSITE" id="PS50240"/>
    </source>
</evidence>
<feature type="compositionally biased region" description="Low complexity" evidence="6">
    <location>
        <begin position="635"/>
        <end position="646"/>
    </location>
</feature>
<feature type="region of interest" description="Disordered" evidence="6">
    <location>
        <begin position="1224"/>
        <end position="1244"/>
    </location>
</feature>
<feature type="region of interest" description="Disordered" evidence="6">
    <location>
        <begin position="458"/>
        <end position="484"/>
    </location>
</feature>
<keyword evidence="7" id="KW-0472">Membrane</keyword>
<feature type="region of interest" description="Disordered" evidence="6">
    <location>
        <begin position="166"/>
        <end position="194"/>
    </location>
</feature>
<accession>A0A7R9D6Y2</accession>
<evidence type="ECO:0000256" key="6">
    <source>
        <dbReference type="SAM" id="MobiDB-lite"/>
    </source>
</evidence>
<keyword evidence="3" id="KW-0325">Glycoprotein</keyword>
<dbReference type="PROSITE" id="PS00135">
    <property type="entry name" value="TRYPSIN_SER"/>
    <property type="match status" value="1"/>
</dbReference>
<keyword evidence="2" id="KW-1015">Disulfide bond</keyword>
<feature type="transmembrane region" description="Helical" evidence="7">
    <location>
        <begin position="45"/>
        <end position="66"/>
    </location>
</feature>
<evidence type="ECO:0000256" key="5">
    <source>
        <dbReference type="RuleBase" id="RU363034"/>
    </source>
</evidence>
<feature type="compositionally biased region" description="Basic and acidic residues" evidence="6">
    <location>
        <begin position="329"/>
        <end position="350"/>
    </location>
</feature>
<dbReference type="InterPro" id="IPR009003">
    <property type="entry name" value="Peptidase_S1_PA"/>
</dbReference>
<reference evidence="9" key="1">
    <citation type="submission" date="2020-11" db="EMBL/GenBank/DDBJ databases">
        <authorList>
            <person name="Tran Van P."/>
        </authorList>
    </citation>
    <scope>NUCLEOTIDE SEQUENCE</scope>
</reference>
<feature type="compositionally biased region" description="Polar residues" evidence="6">
    <location>
        <begin position="564"/>
        <end position="573"/>
    </location>
</feature>
<dbReference type="Pfam" id="PF00089">
    <property type="entry name" value="Trypsin"/>
    <property type="match status" value="1"/>
</dbReference>
<dbReference type="GO" id="GO:0004252">
    <property type="term" value="F:serine-type endopeptidase activity"/>
    <property type="evidence" value="ECO:0007669"/>
    <property type="project" value="InterPro"/>
</dbReference>
<dbReference type="InterPro" id="IPR001254">
    <property type="entry name" value="Trypsin_dom"/>
</dbReference>
<keyword evidence="5" id="KW-0378">Hydrolase</keyword>
<feature type="compositionally biased region" description="Basic and acidic residues" evidence="6">
    <location>
        <begin position="307"/>
        <end position="316"/>
    </location>
</feature>
<keyword evidence="5" id="KW-0645">Protease</keyword>
<dbReference type="CDD" id="cd00190">
    <property type="entry name" value="Tryp_SPc"/>
    <property type="match status" value="1"/>
</dbReference>
<dbReference type="SMART" id="SM00020">
    <property type="entry name" value="Tryp_SPc"/>
    <property type="match status" value="1"/>
</dbReference>
<evidence type="ECO:0000256" key="4">
    <source>
        <dbReference type="ARBA" id="ARBA00024195"/>
    </source>
</evidence>
<dbReference type="PANTHER" id="PTHR24258:SF144">
    <property type="entry name" value="GH14088P"/>
    <property type="match status" value="1"/>
</dbReference>
<evidence type="ECO:0000313" key="9">
    <source>
        <dbReference type="EMBL" id="CAD7409190.1"/>
    </source>
</evidence>
<comment type="similarity">
    <text evidence="4">Belongs to the peptidase S1 family. CLIP subfamily.</text>
</comment>
<feature type="compositionally biased region" description="Polar residues" evidence="6">
    <location>
        <begin position="400"/>
        <end position="413"/>
    </location>
</feature>
<keyword evidence="7" id="KW-1133">Transmembrane helix</keyword>
<dbReference type="PROSITE" id="PS50240">
    <property type="entry name" value="TRYPSIN_DOM"/>
    <property type="match status" value="1"/>
</dbReference>
<sequence>MATRNHSFLGVTLGQHVDVTVIAVTGHTTPLTQWEVGPRYRMLQLLSTLFAGLCLVVGLQGAIYSASRVRGNGYSELYIDEDYPQLSGEEEDDCLKVAKPHGARTDYPERIISHSSTDSYSGYPGHHPKEESFRYPKVDFTRNIGESYPEHTTSHRQHTVLHRARNDYPEPSKPHSVRNDYPEPSKPHSAINNNPEPFIPHSARNDYPDTFIPHSARNDYPDTFIPHSAINNNPEPFIPHSARNDYPDTFIPHSARNDYPDTFIPHSAINNNPEPFIPHSARNDYPDTFIPHSARNDYPDTFIPHSARNDYPEPSKPHSAINNNPEFFITHDARNDYPDSFKQHSTRNDYPELSIPHRSKYNDSGSHEDDQPGRSIPHRGIAANTPFSHEDNTKLRPNTKDTLANTSLPSGSVSPRILQETMRDGDGSSLGRRGAAGGGHPLDPVVDAGLRHLRGEHHGSREYEYAPSHPMTSKTTGHDESKTFPDIPCGHIIPAEFARRLGEPVPQRRYNCPDGSSGTPSGDFTPFHPTTRPPQFYSHRHNLDEDDQDTRGSLPRDHHPPSQHPSKYPSQYPSEFPLHHFSESPFHHSSEFPFQQPSESTFLHPSGQPSKSPSRQPTQHPGTQVPDTEKTPLYSEESFTESSDTTMAKTTTSSIIHFPTPHSRGNQHQPTAEEGPDNSARPSLGSFPMGDHSHMATSEEGSTDYVTTSYQWDFSTERRVNGGGSSIAFPSGVRPVLTLTREQESKRALLPREGECGVAFDERIIGGQTATLGQFPWIARLAYTRRWPPGTPLGRMVVHQLGGKCSWRPSNCRYSLTAKRNTVVLLRMSQRNWSVYRLARVPCRSLVFLVARGMAAVTHRVLKYNNTLHVGPCDTVPLIEYRARYSSPRLIQSSWALRLVSAAAWRQPVVNITDDALVYDVSFHRRLLEIDEAVGLCDRVAYIRVDCVDKMVTIFGDECRPHIPTVDGEVIEFPYLTETCLASLGSTSLKICVVEKLAKEELYKGKTQMRSGFGTKGGKHLKLIRNSFKGQAQVLLVRTIATHGLISLFLVIGPESRRLLYRCAGSLISPRYVLTAAHCVTNLPGPMTLAGVRLGEVDERTDPDCDLLECADPAQDFLPELVTVHPGYNQPKYRHDLALIRLDRPANITSYVSPICLPDEPKDYTGQKVTVAGWGTTSLGSGGSSPALRWVRLEVVPALECAKLFQTRANVSLGEGQLCAAGKKGQDSCSGDSGGPLMRPEQAPGPAMPRHVLLGLVSFGPTKCGNADVPGVHTVVSTYMGWLLDNIQP</sequence>
<dbReference type="PROSITE" id="PS00134">
    <property type="entry name" value="TRYPSIN_HIS"/>
    <property type="match status" value="1"/>
</dbReference>
<dbReference type="SUPFAM" id="SSF50494">
    <property type="entry name" value="Trypsin-like serine proteases"/>
    <property type="match status" value="2"/>
</dbReference>
<feature type="region of interest" description="Disordered" evidence="6">
    <location>
        <begin position="304"/>
        <end position="443"/>
    </location>
</feature>
<proteinExistence type="inferred from homology"/>
<feature type="domain" description="Peptidase S1" evidence="8">
    <location>
        <begin position="1015"/>
        <end position="1288"/>
    </location>
</feature>
<feature type="compositionally biased region" description="Polar residues" evidence="6">
    <location>
        <begin position="595"/>
        <end position="626"/>
    </location>
</feature>